<evidence type="ECO:0000313" key="1">
    <source>
        <dbReference type="EMBL" id="AFI03366.1"/>
    </source>
</evidence>
<keyword evidence="2" id="KW-1185">Reference proteome</keyword>
<dbReference type="AlphaFoldDB" id="I0EK97"/>
<organism evidence="1 2">
    <name type="scientific">Helicobacter cetorum (strain ATCC BAA-429 / MIT 00-7128)</name>
    <dbReference type="NCBI Taxonomy" id="182217"/>
    <lineage>
        <taxon>Bacteria</taxon>
        <taxon>Pseudomonadati</taxon>
        <taxon>Campylobacterota</taxon>
        <taxon>Epsilonproteobacteria</taxon>
        <taxon>Campylobacterales</taxon>
        <taxon>Helicobacteraceae</taxon>
        <taxon>Helicobacter</taxon>
    </lineage>
</organism>
<dbReference type="PROSITE" id="PS51257">
    <property type="entry name" value="PROKAR_LIPOPROTEIN"/>
    <property type="match status" value="1"/>
</dbReference>
<dbReference type="PATRIC" id="fig|182217.3.peg.77"/>
<dbReference type="KEGG" id="hce:HCW_00355"/>
<gene>
    <name evidence="1" type="ordered locus">HCW_00355</name>
</gene>
<evidence type="ECO:0000313" key="2">
    <source>
        <dbReference type="Proteomes" id="UP000005010"/>
    </source>
</evidence>
<dbReference type="STRING" id="182217.HCW_00355"/>
<dbReference type="Proteomes" id="UP000005010">
    <property type="component" value="Chromosome"/>
</dbReference>
<sequence>MQTNKIALFGLRSALGALLGFSCLEAKTPLIDLVKNASLDGFVFGRFTQDGGKTGNGNGMQFRIKADLATGEYKGFSFTAGIFFSQDSGVPSKNRQIWDDIQGSRGVRMKSQYDVFSFNNLFVKKTFFKSYAQVGEMNLSAPFYDKSMDRGIGASFKSRDLKNFVFDFSAFGSWMADDLYSAGVGYDLNGAKCAGSLANVGLNQKTGRFDCQGKAIGANAKGSIWGAGIGNALLIGGVGYAKDFGINKKHQFKASFHDLYAHKLINYMLFAETNYRYQFDEGHGFVNVLFQISATGLNNKAEFQTNRSQFLSTYFQDKVQRETMQGHAPQELAQNRGVYNFQVSFKKRRFFAMLGTFGSFAQGYASLIDNVGGLKTAGKLWNGSQGHGSMGFGLIGGGATKDTSIYSLYSQLDYRFKNLIFALDMVFIGGKNNFTLWEGDTNLSDLSQYRGWDPAYRGFRATKNATFGEITPSISYKVGNRFTAQLYYANLFGQVRMYRVRCQLTYSF</sequence>
<reference evidence="2" key="1">
    <citation type="submission" date="2012-04" db="EMBL/GenBank/DDBJ databases">
        <title>Complete genome sequence of Helicobacter cetorum strain MIT 00-7128.</title>
        <authorList>
            <person name="Kersulyte D."/>
            <person name="Berg D.E."/>
        </authorList>
    </citation>
    <scope>NUCLEOTIDE SEQUENCE [LARGE SCALE GENOMIC DNA]</scope>
    <source>
        <strain evidence="2">MIT 00-7128</strain>
    </source>
</reference>
<name>I0EK97_HELC0</name>
<proteinExistence type="predicted"/>
<dbReference type="HOGENOM" id="CLU_544881_0_0_7"/>
<dbReference type="RefSeq" id="WP_014660242.1">
    <property type="nucleotide sequence ID" value="NC_017737.1"/>
</dbReference>
<accession>I0EK97</accession>
<protein>
    <submittedName>
        <fullName evidence="1">Outer membrane protein</fullName>
    </submittedName>
</protein>
<dbReference type="EMBL" id="CP003479">
    <property type="protein sequence ID" value="AFI03366.1"/>
    <property type="molecule type" value="Genomic_DNA"/>
</dbReference>